<keyword evidence="2" id="KW-1185">Reference proteome</keyword>
<sequence length="32" mass="3823">MIDFTVTFHYICIGLVRQPSLQLIRLYAKLIR</sequence>
<reference evidence="1 2" key="1">
    <citation type="submission" date="2021-03" db="EMBL/GenBank/DDBJ databases">
        <title>Genomic Encyclopedia of Type Strains, Phase IV (KMG-IV): sequencing the most valuable type-strain genomes for metagenomic binning, comparative biology and taxonomic classification.</title>
        <authorList>
            <person name="Goeker M."/>
        </authorList>
    </citation>
    <scope>NUCLEOTIDE SEQUENCE [LARGE SCALE GENOMIC DNA]</scope>
    <source>
        <strain evidence="1 2">DSM 24950</strain>
    </source>
</reference>
<protein>
    <submittedName>
        <fullName evidence="1">Uncharacterized protein</fullName>
    </submittedName>
</protein>
<accession>A0ABS4HRS9</accession>
<dbReference type="Proteomes" id="UP001519344">
    <property type="component" value="Unassembled WGS sequence"/>
</dbReference>
<evidence type="ECO:0000313" key="2">
    <source>
        <dbReference type="Proteomes" id="UP001519344"/>
    </source>
</evidence>
<proteinExistence type="predicted"/>
<dbReference type="EMBL" id="JAGGKV010000001">
    <property type="protein sequence ID" value="MBP1961322.1"/>
    <property type="molecule type" value="Genomic_DNA"/>
</dbReference>
<gene>
    <name evidence="1" type="ORF">J2Z65_000516</name>
</gene>
<name>A0ABS4HRS9_9BACL</name>
<comment type="caution">
    <text evidence="1">The sequence shown here is derived from an EMBL/GenBank/DDBJ whole genome shotgun (WGS) entry which is preliminary data.</text>
</comment>
<organism evidence="1 2">
    <name type="scientific">Paenibacillus aceris</name>
    <dbReference type="NCBI Taxonomy" id="869555"/>
    <lineage>
        <taxon>Bacteria</taxon>
        <taxon>Bacillati</taxon>
        <taxon>Bacillota</taxon>
        <taxon>Bacilli</taxon>
        <taxon>Bacillales</taxon>
        <taxon>Paenibacillaceae</taxon>
        <taxon>Paenibacillus</taxon>
    </lineage>
</organism>
<evidence type="ECO:0000313" key="1">
    <source>
        <dbReference type="EMBL" id="MBP1961322.1"/>
    </source>
</evidence>